<reference evidence="1" key="1">
    <citation type="submission" date="2014-09" db="EMBL/GenBank/DDBJ databases">
        <authorList>
            <person name="Magalhaes I.L.F."/>
            <person name="Oliveira U."/>
            <person name="Santos F.R."/>
            <person name="Vidigal T.H.D.A."/>
            <person name="Brescovit A.D."/>
            <person name="Santos A.J."/>
        </authorList>
    </citation>
    <scope>NUCLEOTIDE SEQUENCE</scope>
    <source>
        <tissue evidence="1">Shoot tissue taken approximately 20 cm above the soil surface</tissue>
    </source>
</reference>
<organism evidence="1">
    <name type="scientific">Arundo donax</name>
    <name type="common">Giant reed</name>
    <name type="synonym">Donax arundinaceus</name>
    <dbReference type="NCBI Taxonomy" id="35708"/>
    <lineage>
        <taxon>Eukaryota</taxon>
        <taxon>Viridiplantae</taxon>
        <taxon>Streptophyta</taxon>
        <taxon>Embryophyta</taxon>
        <taxon>Tracheophyta</taxon>
        <taxon>Spermatophyta</taxon>
        <taxon>Magnoliopsida</taxon>
        <taxon>Liliopsida</taxon>
        <taxon>Poales</taxon>
        <taxon>Poaceae</taxon>
        <taxon>PACMAD clade</taxon>
        <taxon>Arundinoideae</taxon>
        <taxon>Arundineae</taxon>
        <taxon>Arundo</taxon>
    </lineage>
</organism>
<proteinExistence type="predicted"/>
<reference evidence="1" key="2">
    <citation type="journal article" date="2015" name="Data Brief">
        <title>Shoot transcriptome of the giant reed, Arundo donax.</title>
        <authorList>
            <person name="Barrero R.A."/>
            <person name="Guerrero F.D."/>
            <person name="Moolhuijzen P."/>
            <person name="Goolsby J.A."/>
            <person name="Tidwell J."/>
            <person name="Bellgard S.E."/>
            <person name="Bellgard M.I."/>
        </authorList>
    </citation>
    <scope>NUCLEOTIDE SEQUENCE</scope>
    <source>
        <tissue evidence="1">Shoot tissue taken approximately 20 cm above the soil surface</tissue>
    </source>
</reference>
<dbReference type="EMBL" id="GBRH01167994">
    <property type="protein sequence ID" value="JAE29902.1"/>
    <property type="molecule type" value="Transcribed_RNA"/>
</dbReference>
<protein>
    <submittedName>
        <fullName evidence="1">Uncharacterized protein</fullName>
    </submittedName>
</protein>
<name>A0A0A9GZE8_ARUDO</name>
<sequence length="26" mass="2857">MSIQVSEVSYLLLFGSGKSLIELSKK</sequence>
<accession>A0A0A9GZE8</accession>
<evidence type="ECO:0000313" key="1">
    <source>
        <dbReference type="EMBL" id="JAE29902.1"/>
    </source>
</evidence>
<dbReference type="AlphaFoldDB" id="A0A0A9GZE8"/>